<dbReference type="EMBL" id="JBHUKR010000009">
    <property type="protein sequence ID" value="MFD2418708.1"/>
    <property type="molecule type" value="Genomic_DNA"/>
</dbReference>
<dbReference type="InterPro" id="IPR050902">
    <property type="entry name" value="ABC_Transporter_SBP"/>
</dbReference>
<dbReference type="Gene3D" id="3.40.50.1980">
    <property type="entry name" value="Nitrogenase molybdenum iron protein domain"/>
    <property type="match status" value="2"/>
</dbReference>
<dbReference type="PANTHER" id="PTHR30535">
    <property type="entry name" value="VITAMIN B12-BINDING PROTEIN"/>
    <property type="match status" value="1"/>
</dbReference>
<organism evidence="5 6">
    <name type="scientific">Amycolatopsis pigmentata</name>
    <dbReference type="NCBI Taxonomy" id="450801"/>
    <lineage>
        <taxon>Bacteria</taxon>
        <taxon>Bacillati</taxon>
        <taxon>Actinomycetota</taxon>
        <taxon>Actinomycetes</taxon>
        <taxon>Pseudonocardiales</taxon>
        <taxon>Pseudonocardiaceae</taxon>
        <taxon>Amycolatopsis</taxon>
    </lineage>
</organism>
<protein>
    <submittedName>
        <fullName evidence="5">ABC transporter substrate-binding protein</fullName>
    </submittedName>
</protein>
<feature type="domain" description="Fe/B12 periplasmic-binding" evidence="4">
    <location>
        <begin position="53"/>
        <end position="302"/>
    </location>
</feature>
<feature type="region of interest" description="Disordered" evidence="2">
    <location>
        <begin position="79"/>
        <end position="98"/>
    </location>
</feature>
<evidence type="ECO:0000313" key="5">
    <source>
        <dbReference type="EMBL" id="MFD2418708.1"/>
    </source>
</evidence>
<gene>
    <name evidence="5" type="ORF">ACFSXZ_20490</name>
</gene>
<evidence type="ECO:0000256" key="2">
    <source>
        <dbReference type="SAM" id="MobiDB-lite"/>
    </source>
</evidence>
<dbReference type="SUPFAM" id="SSF53807">
    <property type="entry name" value="Helical backbone' metal receptor"/>
    <property type="match status" value="1"/>
</dbReference>
<dbReference type="RefSeq" id="WP_378266715.1">
    <property type="nucleotide sequence ID" value="NZ_JBHUKR010000009.1"/>
</dbReference>
<dbReference type="Proteomes" id="UP001597417">
    <property type="component" value="Unassembled WGS sequence"/>
</dbReference>
<accession>A0ABW5FV59</accession>
<sequence length="306" mass="31268">MPKVAVISLFAALSLGLTGCATHAADPGPAAPAGPAAFPVTVGGVAIPHRPDRIVSLSPSATETLYALGAGPQVVAVDSDSDYPPQAPRTALSGLSPSPEAIAARNPDLVVVSADTGGLAAALAKTGVPTVVMPDAKTLDDAYGEFVSLGIATGHRAEGENLARQAKEDIDRIVAATPKPAQPLSYYYELDQTYYSAKSSTFIGQILSRFGVSDIADGAGTGDYPQLSAEHILRADPGLIFLADTHCCGQNAGTVAARPGWSTLSAVKNGHVVALDDDIASRWSPRIVELVRAVSAAVSSAAPAHR</sequence>
<dbReference type="PROSITE" id="PS50983">
    <property type="entry name" value="FE_B12_PBP"/>
    <property type="match status" value="1"/>
</dbReference>
<feature type="signal peptide" evidence="3">
    <location>
        <begin position="1"/>
        <end position="24"/>
    </location>
</feature>
<name>A0ABW5FV59_9PSEU</name>
<comment type="caution">
    <text evidence="5">The sequence shown here is derived from an EMBL/GenBank/DDBJ whole genome shotgun (WGS) entry which is preliminary data.</text>
</comment>
<dbReference type="InterPro" id="IPR002491">
    <property type="entry name" value="ABC_transptr_periplasmic_BD"/>
</dbReference>
<dbReference type="Pfam" id="PF01497">
    <property type="entry name" value="Peripla_BP_2"/>
    <property type="match status" value="1"/>
</dbReference>
<keyword evidence="6" id="KW-1185">Reference proteome</keyword>
<comment type="similarity">
    <text evidence="1">Belongs to the bacterial solute-binding protein 8 family.</text>
</comment>
<reference evidence="6" key="1">
    <citation type="journal article" date="2019" name="Int. J. Syst. Evol. Microbiol.">
        <title>The Global Catalogue of Microorganisms (GCM) 10K type strain sequencing project: providing services to taxonomists for standard genome sequencing and annotation.</title>
        <authorList>
            <consortium name="The Broad Institute Genomics Platform"/>
            <consortium name="The Broad Institute Genome Sequencing Center for Infectious Disease"/>
            <person name="Wu L."/>
            <person name="Ma J."/>
        </authorList>
    </citation>
    <scope>NUCLEOTIDE SEQUENCE [LARGE SCALE GENOMIC DNA]</scope>
    <source>
        <strain evidence="6">CGMCC 4.7645</strain>
    </source>
</reference>
<proteinExistence type="inferred from homology"/>
<feature type="chain" id="PRO_5046991404" evidence="3">
    <location>
        <begin position="25"/>
        <end position="306"/>
    </location>
</feature>
<keyword evidence="3" id="KW-0732">Signal</keyword>
<evidence type="ECO:0000313" key="6">
    <source>
        <dbReference type="Proteomes" id="UP001597417"/>
    </source>
</evidence>
<evidence type="ECO:0000256" key="1">
    <source>
        <dbReference type="ARBA" id="ARBA00008814"/>
    </source>
</evidence>
<dbReference type="PANTHER" id="PTHR30535:SF34">
    <property type="entry name" value="MOLYBDATE-BINDING PROTEIN MOLA"/>
    <property type="match status" value="1"/>
</dbReference>
<evidence type="ECO:0000259" key="4">
    <source>
        <dbReference type="PROSITE" id="PS50983"/>
    </source>
</evidence>
<dbReference type="PROSITE" id="PS51257">
    <property type="entry name" value="PROKAR_LIPOPROTEIN"/>
    <property type="match status" value="1"/>
</dbReference>
<evidence type="ECO:0000256" key="3">
    <source>
        <dbReference type="SAM" id="SignalP"/>
    </source>
</evidence>